<dbReference type="SUPFAM" id="SSF47226">
    <property type="entry name" value="Histidine-containing phosphotransfer domain, HPT domain"/>
    <property type="match status" value="1"/>
</dbReference>
<dbReference type="Gene3D" id="1.20.120.160">
    <property type="entry name" value="HPT domain"/>
    <property type="match status" value="1"/>
</dbReference>
<dbReference type="InterPro" id="IPR029151">
    <property type="entry name" value="Sensor-like_sf"/>
</dbReference>
<dbReference type="CDD" id="cd00082">
    <property type="entry name" value="HisKA"/>
    <property type="match status" value="1"/>
</dbReference>
<feature type="domain" description="HPt" evidence="18">
    <location>
        <begin position="997"/>
        <end position="1088"/>
    </location>
</feature>
<dbReference type="Pfam" id="PF00072">
    <property type="entry name" value="Response_reg"/>
    <property type="match status" value="2"/>
</dbReference>
<evidence type="ECO:0000256" key="11">
    <source>
        <dbReference type="ARBA" id="ARBA00023136"/>
    </source>
</evidence>
<dbReference type="Gene3D" id="3.30.450.20">
    <property type="entry name" value="PAS domain"/>
    <property type="match status" value="1"/>
</dbReference>
<dbReference type="SUPFAM" id="SSF103190">
    <property type="entry name" value="Sensory domain-like"/>
    <property type="match status" value="1"/>
</dbReference>
<evidence type="ECO:0000256" key="8">
    <source>
        <dbReference type="ARBA" id="ARBA00022840"/>
    </source>
</evidence>
<keyword evidence="9 15" id="KW-1133">Transmembrane helix</keyword>
<keyword evidence="8" id="KW-0067">ATP-binding</keyword>
<keyword evidence="10" id="KW-0902">Two-component regulatory system</keyword>
<keyword evidence="4" id="KW-1003">Cell membrane</keyword>
<evidence type="ECO:0000259" key="16">
    <source>
        <dbReference type="PROSITE" id="PS50109"/>
    </source>
</evidence>
<dbReference type="InterPro" id="IPR036890">
    <property type="entry name" value="HATPase_C_sf"/>
</dbReference>
<dbReference type="GO" id="GO:0005886">
    <property type="term" value="C:plasma membrane"/>
    <property type="evidence" value="ECO:0007669"/>
    <property type="project" value="UniProtKB-SubCell"/>
</dbReference>
<dbReference type="SUPFAM" id="SSF47384">
    <property type="entry name" value="Homodimeric domain of signal transducing histidine kinase"/>
    <property type="match status" value="1"/>
</dbReference>
<feature type="modified residue" description="4-aspartylphosphate" evidence="13">
    <location>
        <position position="760"/>
    </location>
</feature>
<evidence type="ECO:0000256" key="2">
    <source>
        <dbReference type="ARBA" id="ARBA00004651"/>
    </source>
</evidence>
<dbReference type="PROSITE" id="PS50894">
    <property type="entry name" value="HPT"/>
    <property type="match status" value="1"/>
</dbReference>
<dbReference type="InterPro" id="IPR008207">
    <property type="entry name" value="Sig_transdc_His_kin_Hpt_dom"/>
</dbReference>
<dbReference type="Pfam" id="PF00512">
    <property type="entry name" value="HisKA"/>
    <property type="match status" value="1"/>
</dbReference>
<dbReference type="InterPro" id="IPR004358">
    <property type="entry name" value="Sig_transdc_His_kin-like_C"/>
</dbReference>
<dbReference type="Gene3D" id="1.10.287.130">
    <property type="match status" value="1"/>
</dbReference>
<dbReference type="PANTHER" id="PTHR45339:SF1">
    <property type="entry name" value="HYBRID SIGNAL TRANSDUCTION HISTIDINE KINASE J"/>
    <property type="match status" value="1"/>
</dbReference>
<comment type="subcellular location">
    <subcellularLocation>
        <location evidence="2">Cell membrane</location>
        <topology evidence="2">Multi-pass membrane protein</topology>
    </subcellularLocation>
</comment>
<dbReference type="InterPro" id="IPR005467">
    <property type="entry name" value="His_kinase_dom"/>
</dbReference>
<keyword evidence="14" id="KW-0175">Coiled coil</keyword>
<dbReference type="PROSITE" id="PS50110">
    <property type="entry name" value="RESPONSE_REGULATORY"/>
    <property type="match status" value="2"/>
</dbReference>
<keyword evidence="6 15" id="KW-0812">Transmembrane</keyword>
<dbReference type="SMART" id="SM00388">
    <property type="entry name" value="HisKA"/>
    <property type="match status" value="1"/>
</dbReference>
<evidence type="ECO:0000259" key="17">
    <source>
        <dbReference type="PROSITE" id="PS50110"/>
    </source>
</evidence>
<evidence type="ECO:0000313" key="19">
    <source>
        <dbReference type="EMBL" id="APW65010.1"/>
    </source>
</evidence>
<dbReference type="OrthoDB" id="5468627at2"/>
<sequence>MIKNNYENFKVEIILVLFTFAVILSFILTNKVLFGEKIKGIAVSNSINIYYEKQKIFEEFLDLSRNKLNSINNSNSFNDFLKSNDEEKIKDLFLALARTSVDIMQLRYIDKNGNEIIRLDRDKIASEVHFVEKEQLQNKKDRDYFYNSINKAQKVWFSNLDLNIENKKVQIPFNPTLRAILPLKKDSSFNGIVIINYFMEDFLKIFEESAIYNTILFDKNGNTLSHYEKEKSWGFYLDKKYNLNSEYKEEIQKALIYNKYEDENTFIKKFDFDISNELYILIELKEEYLKQLDNQELKENVIVSFIVFIFALISSMFLSKLFRGLTKTIVTTSDRLNDASLLVKLAYYKYSFKTNMITFDDNIFNLLNYKDIKKKSYYLEELDDFFDDEFLDKIKFKIKNIQNEDFFEFHNLDKNNKKLTFFTKFRAISKNDKIIELEGILQDITEEKILLKSFEKAKNDAENANEAKSKFLATMSHEIRTPLNGIIGLTKLALESNPNDKIKDFLTKSDISSSALLNVINDILDYSKIEANKLTFEKKSFEFDKLLLNVTNLFDYQAYQKQISLHINHDHRIPKILLGDHHRITQILNNLVGNAVKFTQRGQIEIKTSLIKKDEKLLVLKCSVEDSGIGISKEDQDKLFKSFSQVDDSTTRVYGGTGLGLSITKELVELMNGKIEVSSVKGLGTTFSFTFELEYENNFNFDNKHLKNKKFMIVDDNEIDIRLLENILNSWKVKSYSFLNSNDALKKLNEENDFDYILVDWIMDDIDGVNFVKQLKEKNSETSPKIIMVTAFEEDNLKAKLKEEKVKINNILRKPFTPSTIYNTIINFEETKKTNYLNNQKLEEKIIINAKVLLVEDNEINQMICQEMLKRMGLKVIVANDGIEAIKMCKENNPDIVLMDLHMPRMNGFNSSKAIREFNKDVPIIALTSAVMDEDKIAARKAGMQEHLSKPIDFDELLNTISSYLPNLITKEKKQSNEIHNLDKYVDRNELLNRVGSEELANQLLEKFALTYKDYGKELTNDFKNQDKLSKEIHKLKGVSGNLALKVLYKQCIKIEEELNLEKKEKLLNELIVELENITKLIYKKNKI</sequence>
<dbReference type="Pfam" id="PF02518">
    <property type="entry name" value="HATPase_c"/>
    <property type="match status" value="1"/>
</dbReference>
<gene>
    <name evidence="19" type="ORF">LPB137_03745</name>
</gene>
<keyword evidence="7" id="KW-0547">Nucleotide-binding</keyword>
<evidence type="ECO:0000256" key="4">
    <source>
        <dbReference type="ARBA" id="ARBA00022475"/>
    </source>
</evidence>
<dbReference type="Gene3D" id="3.30.565.10">
    <property type="entry name" value="Histidine kinase-like ATPase, C-terminal domain"/>
    <property type="match status" value="1"/>
</dbReference>
<dbReference type="AlphaFoldDB" id="A0A1P8KKD6"/>
<dbReference type="EC" id="2.7.13.3" evidence="3"/>
<dbReference type="InterPro" id="IPR001789">
    <property type="entry name" value="Sig_transdc_resp-reg_receiver"/>
</dbReference>
<dbReference type="CDD" id="cd17546">
    <property type="entry name" value="REC_hyHK_CKI1_RcsC-like"/>
    <property type="match status" value="1"/>
</dbReference>
<dbReference type="CDD" id="cd16922">
    <property type="entry name" value="HATPase_EvgS-ArcB-TorS-like"/>
    <property type="match status" value="1"/>
</dbReference>
<dbReference type="PRINTS" id="PR00344">
    <property type="entry name" value="BCTRLSENSOR"/>
</dbReference>
<feature type="modified residue" description="Phosphohistidine" evidence="12">
    <location>
        <position position="1034"/>
    </location>
</feature>
<feature type="coiled-coil region" evidence="14">
    <location>
        <begin position="1045"/>
        <end position="1081"/>
    </location>
</feature>
<comment type="catalytic activity">
    <reaction evidence="1">
        <text>ATP + protein L-histidine = ADP + protein N-phospho-L-histidine.</text>
        <dbReference type="EC" id="2.7.13.3"/>
    </reaction>
</comment>
<evidence type="ECO:0000256" key="3">
    <source>
        <dbReference type="ARBA" id="ARBA00012438"/>
    </source>
</evidence>
<evidence type="ECO:0000256" key="6">
    <source>
        <dbReference type="ARBA" id="ARBA00022692"/>
    </source>
</evidence>
<feature type="modified residue" description="4-aspartylphosphate" evidence="13">
    <location>
        <position position="900"/>
    </location>
</feature>
<name>A0A1P8KKD6_9BACT</name>
<reference evidence="19 20" key="1">
    <citation type="submission" date="2017-01" db="EMBL/GenBank/DDBJ databases">
        <title>Genome sequencing of Arcobacter sp. LPB0137.</title>
        <authorList>
            <person name="Lee G.-W."/>
            <person name="Yi H."/>
        </authorList>
    </citation>
    <scope>NUCLEOTIDE SEQUENCE [LARGE SCALE GENOMIC DNA]</scope>
    <source>
        <strain evidence="19 20">LPB0137</strain>
    </source>
</reference>
<dbReference type="InterPro" id="IPR003661">
    <property type="entry name" value="HisK_dim/P_dom"/>
</dbReference>
<evidence type="ECO:0000256" key="7">
    <source>
        <dbReference type="ARBA" id="ARBA00022741"/>
    </source>
</evidence>
<evidence type="ECO:0000256" key="12">
    <source>
        <dbReference type="PROSITE-ProRule" id="PRU00110"/>
    </source>
</evidence>
<dbReference type="InterPro" id="IPR011006">
    <property type="entry name" value="CheY-like_superfamily"/>
</dbReference>
<dbReference type="PROSITE" id="PS50109">
    <property type="entry name" value="HIS_KIN"/>
    <property type="match status" value="1"/>
</dbReference>
<accession>A0A1P8KKD6</accession>
<feature type="domain" description="Histidine kinase" evidence="16">
    <location>
        <begin position="474"/>
        <end position="695"/>
    </location>
</feature>
<dbReference type="STRING" id="1850254.LPB137_03745"/>
<evidence type="ECO:0000256" key="5">
    <source>
        <dbReference type="ARBA" id="ARBA00022553"/>
    </source>
</evidence>
<evidence type="ECO:0000256" key="15">
    <source>
        <dbReference type="SAM" id="Phobius"/>
    </source>
</evidence>
<protein>
    <recommendedName>
        <fullName evidence="3">histidine kinase</fullName>
        <ecNumber evidence="3">2.7.13.3</ecNumber>
    </recommendedName>
</protein>
<dbReference type="InterPro" id="IPR036097">
    <property type="entry name" value="HisK_dim/P_sf"/>
</dbReference>
<dbReference type="InterPro" id="IPR003594">
    <property type="entry name" value="HATPase_dom"/>
</dbReference>
<dbReference type="GO" id="GO:0000155">
    <property type="term" value="F:phosphorelay sensor kinase activity"/>
    <property type="evidence" value="ECO:0007669"/>
    <property type="project" value="InterPro"/>
</dbReference>
<dbReference type="SMART" id="SM00387">
    <property type="entry name" value="HATPase_c"/>
    <property type="match status" value="1"/>
</dbReference>
<dbReference type="RefSeq" id="WP_076084546.1">
    <property type="nucleotide sequence ID" value="NZ_CP019070.1"/>
</dbReference>
<dbReference type="EMBL" id="CP019070">
    <property type="protein sequence ID" value="APW65010.1"/>
    <property type="molecule type" value="Genomic_DNA"/>
</dbReference>
<feature type="domain" description="Response regulatory" evidence="17">
    <location>
        <begin position="710"/>
        <end position="829"/>
    </location>
</feature>
<keyword evidence="11 15" id="KW-0472">Membrane</keyword>
<organism evidence="19 20">
    <name type="scientific">Poseidonibacter parvus</name>
    <dbReference type="NCBI Taxonomy" id="1850254"/>
    <lineage>
        <taxon>Bacteria</taxon>
        <taxon>Pseudomonadati</taxon>
        <taxon>Campylobacterota</taxon>
        <taxon>Epsilonproteobacteria</taxon>
        <taxon>Campylobacterales</taxon>
        <taxon>Arcobacteraceae</taxon>
        <taxon>Poseidonibacter</taxon>
    </lineage>
</organism>
<evidence type="ECO:0000256" key="14">
    <source>
        <dbReference type="SAM" id="Coils"/>
    </source>
</evidence>
<dbReference type="SMART" id="SM00448">
    <property type="entry name" value="REC"/>
    <property type="match status" value="2"/>
</dbReference>
<dbReference type="FunFam" id="3.30.565.10:FF:000010">
    <property type="entry name" value="Sensor histidine kinase RcsC"/>
    <property type="match status" value="1"/>
</dbReference>
<dbReference type="InterPro" id="IPR036641">
    <property type="entry name" value="HPT_dom_sf"/>
</dbReference>
<dbReference type="KEGG" id="alp:LPB137_03745"/>
<evidence type="ECO:0000256" key="1">
    <source>
        <dbReference type="ARBA" id="ARBA00000085"/>
    </source>
</evidence>
<evidence type="ECO:0000259" key="18">
    <source>
        <dbReference type="PROSITE" id="PS50894"/>
    </source>
</evidence>
<evidence type="ECO:0000256" key="10">
    <source>
        <dbReference type="ARBA" id="ARBA00023012"/>
    </source>
</evidence>
<dbReference type="Gene3D" id="3.40.50.2300">
    <property type="match status" value="2"/>
</dbReference>
<proteinExistence type="predicted"/>
<dbReference type="Proteomes" id="UP000186074">
    <property type="component" value="Chromosome"/>
</dbReference>
<keyword evidence="20" id="KW-1185">Reference proteome</keyword>
<dbReference type="GO" id="GO:0005524">
    <property type="term" value="F:ATP binding"/>
    <property type="evidence" value="ECO:0007669"/>
    <property type="project" value="UniProtKB-KW"/>
</dbReference>
<dbReference type="PANTHER" id="PTHR45339">
    <property type="entry name" value="HYBRID SIGNAL TRANSDUCTION HISTIDINE KINASE J"/>
    <property type="match status" value="1"/>
</dbReference>
<keyword evidence="5 13" id="KW-0597">Phosphoprotein</keyword>
<dbReference type="SUPFAM" id="SSF52172">
    <property type="entry name" value="CheY-like"/>
    <property type="match status" value="2"/>
</dbReference>
<dbReference type="SUPFAM" id="SSF55874">
    <property type="entry name" value="ATPase domain of HSP90 chaperone/DNA topoisomerase II/histidine kinase"/>
    <property type="match status" value="1"/>
</dbReference>
<feature type="transmembrane region" description="Helical" evidence="15">
    <location>
        <begin position="300"/>
        <end position="318"/>
    </location>
</feature>
<evidence type="ECO:0000256" key="13">
    <source>
        <dbReference type="PROSITE-ProRule" id="PRU00169"/>
    </source>
</evidence>
<feature type="domain" description="Response regulatory" evidence="17">
    <location>
        <begin position="851"/>
        <end position="965"/>
    </location>
</feature>
<feature type="transmembrane region" description="Helical" evidence="15">
    <location>
        <begin position="13"/>
        <end position="34"/>
    </location>
</feature>
<evidence type="ECO:0000313" key="20">
    <source>
        <dbReference type="Proteomes" id="UP000186074"/>
    </source>
</evidence>
<evidence type="ECO:0000256" key="9">
    <source>
        <dbReference type="ARBA" id="ARBA00022989"/>
    </source>
</evidence>